<proteinExistence type="predicted"/>
<protein>
    <submittedName>
        <fullName evidence="2">DDE transposase</fullName>
    </submittedName>
</protein>
<accession>A0ABX4BJ64</accession>
<dbReference type="PANTHER" id="PTHR33498">
    <property type="entry name" value="TRANSPOSASE FOR INSERTION SEQUENCE ELEMENT IS1557"/>
    <property type="match status" value="1"/>
</dbReference>
<gene>
    <name evidence="2" type="ORF">B0A65_23005</name>
</gene>
<evidence type="ECO:0000313" key="2">
    <source>
        <dbReference type="EMBL" id="OXA74728.1"/>
    </source>
</evidence>
<organism evidence="2 3">
    <name type="scientific">Flavobacterium frigidimaris</name>
    <dbReference type="NCBI Taxonomy" id="262320"/>
    <lineage>
        <taxon>Bacteria</taxon>
        <taxon>Pseudomonadati</taxon>
        <taxon>Bacteroidota</taxon>
        <taxon>Flavobacteriia</taxon>
        <taxon>Flavobacteriales</taxon>
        <taxon>Flavobacteriaceae</taxon>
        <taxon>Flavobacterium</taxon>
    </lineage>
</organism>
<evidence type="ECO:0000259" key="1">
    <source>
        <dbReference type="Pfam" id="PF01610"/>
    </source>
</evidence>
<feature type="domain" description="Transposase IS204/IS1001/IS1096/IS1165 DDE" evidence="1">
    <location>
        <begin position="56"/>
        <end position="321"/>
    </location>
</feature>
<evidence type="ECO:0000313" key="3">
    <source>
        <dbReference type="Proteomes" id="UP000198382"/>
    </source>
</evidence>
<name>A0ABX4BJ64_FLAFR</name>
<sequence length="327" mass="37542">MDSSPNDCNTIASFYGVSGRNLQCQYKDFLSDFKVWDQISHAKKWLLFPQNIGKRLSIDETSLSNGELYTILTNKSGKGRKGTIVAMVAGTKAETVISVIEKIPLKQRNLVKEITLDMAGNMGLIAKKCFPNATRVTDRFHVQKLATEALQQIRIKYRWEAIDQENDAIEKAKKSKVNFESTVLSNGDTLKQLLARSRYFLYKAKSKWTQIQTERARLLFGLYPDIQKGYNLTQELRGIFETTKDKIIGFAKLAKWHEKVDQSGFKSFGTISRTIMNHYQTILNYFDNRSTNASAESFNAKIKAFRSKFRGVRNIEYFLFRLTNIYA</sequence>
<dbReference type="InterPro" id="IPR002560">
    <property type="entry name" value="Transposase_DDE"/>
</dbReference>
<dbReference type="Proteomes" id="UP000198382">
    <property type="component" value="Unassembled WGS sequence"/>
</dbReference>
<keyword evidence="3" id="KW-1185">Reference proteome</keyword>
<reference evidence="2 3" key="1">
    <citation type="submission" date="2016-11" db="EMBL/GenBank/DDBJ databases">
        <title>Whole genomes of Flavobacteriaceae.</title>
        <authorList>
            <person name="Stine C."/>
            <person name="Li C."/>
            <person name="Tadesse D."/>
        </authorList>
    </citation>
    <scope>NUCLEOTIDE SEQUENCE [LARGE SCALE GENOMIC DNA]</scope>
    <source>
        <strain evidence="2 3">DSM 15937</strain>
    </source>
</reference>
<dbReference type="PANTHER" id="PTHR33498:SF1">
    <property type="entry name" value="TRANSPOSASE FOR INSERTION SEQUENCE ELEMENT IS1557"/>
    <property type="match status" value="1"/>
</dbReference>
<dbReference type="EMBL" id="MUGV01000068">
    <property type="protein sequence ID" value="OXA74728.1"/>
    <property type="molecule type" value="Genomic_DNA"/>
</dbReference>
<comment type="caution">
    <text evidence="2">The sequence shown here is derived from an EMBL/GenBank/DDBJ whole genome shotgun (WGS) entry which is preliminary data.</text>
</comment>
<dbReference type="Pfam" id="PF01610">
    <property type="entry name" value="DDE_Tnp_ISL3"/>
    <property type="match status" value="1"/>
</dbReference>
<dbReference type="InterPro" id="IPR047951">
    <property type="entry name" value="Transpos_ISL3"/>
</dbReference>